<dbReference type="Proteomes" id="UP000230447">
    <property type="component" value="Unassembled WGS sequence"/>
</dbReference>
<dbReference type="Pfam" id="PF00829">
    <property type="entry name" value="Ribosomal_L21p"/>
    <property type="match status" value="1"/>
</dbReference>
<dbReference type="EMBL" id="PCSB01000089">
    <property type="protein sequence ID" value="PIP31320.1"/>
    <property type="molecule type" value="Genomic_DNA"/>
</dbReference>
<dbReference type="InterPro" id="IPR036164">
    <property type="entry name" value="bL21-like_sf"/>
</dbReference>
<dbReference type="HAMAP" id="MF_01363">
    <property type="entry name" value="Ribosomal_bL21"/>
    <property type="match status" value="1"/>
</dbReference>
<accession>A0A2G9ZFH7</accession>
<dbReference type="InterPro" id="IPR001787">
    <property type="entry name" value="Ribosomal_bL21"/>
</dbReference>
<reference evidence="8 9" key="1">
    <citation type="submission" date="2017-09" db="EMBL/GenBank/DDBJ databases">
        <title>Depth-based differentiation of microbial function through sediment-hosted aquifers and enrichment of novel symbionts in the deep terrestrial subsurface.</title>
        <authorList>
            <person name="Probst A.J."/>
            <person name="Ladd B."/>
            <person name="Jarett J.K."/>
            <person name="Geller-Mcgrath D.E."/>
            <person name="Sieber C.M."/>
            <person name="Emerson J.B."/>
            <person name="Anantharaman K."/>
            <person name="Thomas B.C."/>
            <person name="Malmstrom R."/>
            <person name="Stieglmeier M."/>
            <person name="Klingl A."/>
            <person name="Woyke T."/>
            <person name="Ryan C.M."/>
            <person name="Banfield J.F."/>
        </authorList>
    </citation>
    <scope>NUCLEOTIDE SEQUENCE [LARGE SCALE GENOMIC DNA]</scope>
    <source>
        <strain evidence="8">CG23_combo_of_CG06-09_8_20_14_all_37_87_8</strain>
    </source>
</reference>
<dbReference type="SUPFAM" id="SSF141091">
    <property type="entry name" value="L21p-like"/>
    <property type="match status" value="1"/>
</dbReference>
<sequence length="103" mass="11532">MSLAIIQTGGKQYVVAPGEKLKIEKLEQKEGTKIEFAEVLLKENAGKVELGKPLIEGAVVEGKVLEQKRADKVIILKYKAKKRYKVKKGHKQPYTLVEITKIS</sequence>
<protein>
    <recommendedName>
        <fullName evidence="6">Large ribosomal subunit protein bL21</fullName>
    </recommendedName>
</protein>
<keyword evidence="2 6" id="KW-0699">rRNA-binding</keyword>
<keyword evidence="3 6" id="KW-0694">RNA-binding</keyword>
<keyword evidence="4 6" id="KW-0689">Ribosomal protein</keyword>
<organism evidence="8 9">
    <name type="scientific">bacterium (Candidatus Gribaldobacteria) CG23_combo_of_CG06-09_8_20_14_all_37_87_8</name>
    <dbReference type="NCBI Taxonomy" id="2014278"/>
    <lineage>
        <taxon>Bacteria</taxon>
        <taxon>Candidatus Gribaldobacteria</taxon>
    </lineage>
</organism>
<name>A0A2G9ZFH7_9BACT</name>
<keyword evidence="5 6" id="KW-0687">Ribonucleoprotein</keyword>
<dbReference type="GO" id="GO:0003735">
    <property type="term" value="F:structural constituent of ribosome"/>
    <property type="evidence" value="ECO:0007669"/>
    <property type="project" value="InterPro"/>
</dbReference>
<dbReference type="PANTHER" id="PTHR21349">
    <property type="entry name" value="50S RIBOSOMAL PROTEIN L21"/>
    <property type="match status" value="1"/>
</dbReference>
<dbReference type="PANTHER" id="PTHR21349:SF0">
    <property type="entry name" value="LARGE RIBOSOMAL SUBUNIT PROTEIN BL21M"/>
    <property type="match status" value="1"/>
</dbReference>
<dbReference type="GO" id="GO:1990904">
    <property type="term" value="C:ribonucleoprotein complex"/>
    <property type="evidence" value="ECO:0007669"/>
    <property type="project" value="UniProtKB-KW"/>
</dbReference>
<dbReference type="GO" id="GO:0019843">
    <property type="term" value="F:rRNA binding"/>
    <property type="evidence" value="ECO:0007669"/>
    <property type="project" value="UniProtKB-UniRule"/>
</dbReference>
<evidence type="ECO:0000256" key="7">
    <source>
        <dbReference type="RuleBase" id="RU000562"/>
    </source>
</evidence>
<dbReference type="NCBIfam" id="TIGR00061">
    <property type="entry name" value="L21"/>
    <property type="match status" value="1"/>
</dbReference>
<evidence type="ECO:0000256" key="2">
    <source>
        <dbReference type="ARBA" id="ARBA00022730"/>
    </source>
</evidence>
<gene>
    <name evidence="6 8" type="primary">rplU</name>
    <name evidence="8" type="ORF">COX24_04225</name>
</gene>
<evidence type="ECO:0000256" key="6">
    <source>
        <dbReference type="HAMAP-Rule" id="MF_01363"/>
    </source>
</evidence>
<dbReference type="GO" id="GO:0005840">
    <property type="term" value="C:ribosome"/>
    <property type="evidence" value="ECO:0007669"/>
    <property type="project" value="UniProtKB-KW"/>
</dbReference>
<dbReference type="InterPro" id="IPR018258">
    <property type="entry name" value="Ribosomal_bL21_CS"/>
</dbReference>
<dbReference type="GO" id="GO:0005737">
    <property type="term" value="C:cytoplasm"/>
    <property type="evidence" value="ECO:0007669"/>
    <property type="project" value="UniProtKB-ARBA"/>
</dbReference>
<dbReference type="PROSITE" id="PS01169">
    <property type="entry name" value="RIBOSOMAL_L21"/>
    <property type="match status" value="1"/>
</dbReference>
<dbReference type="InterPro" id="IPR028909">
    <property type="entry name" value="bL21-like"/>
</dbReference>
<evidence type="ECO:0000313" key="8">
    <source>
        <dbReference type="EMBL" id="PIP31320.1"/>
    </source>
</evidence>
<comment type="function">
    <text evidence="6 7">This protein binds to 23S rRNA in the presence of protein L20.</text>
</comment>
<evidence type="ECO:0000256" key="3">
    <source>
        <dbReference type="ARBA" id="ARBA00022884"/>
    </source>
</evidence>
<comment type="similarity">
    <text evidence="1 6 7">Belongs to the bacterial ribosomal protein bL21 family.</text>
</comment>
<dbReference type="GO" id="GO:0006412">
    <property type="term" value="P:translation"/>
    <property type="evidence" value="ECO:0007669"/>
    <property type="project" value="UniProtKB-UniRule"/>
</dbReference>
<proteinExistence type="inferred from homology"/>
<evidence type="ECO:0000256" key="1">
    <source>
        <dbReference type="ARBA" id="ARBA00008563"/>
    </source>
</evidence>
<dbReference type="AlphaFoldDB" id="A0A2G9ZFH7"/>
<comment type="subunit">
    <text evidence="6">Part of the 50S ribosomal subunit. Contacts protein L20.</text>
</comment>
<evidence type="ECO:0000256" key="4">
    <source>
        <dbReference type="ARBA" id="ARBA00022980"/>
    </source>
</evidence>
<evidence type="ECO:0000256" key="5">
    <source>
        <dbReference type="ARBA" id="ARBA00023274"/>
    </source>
</evidence>
<comment type="caution">
    <text evidence="8">The sequence shown here is derived from an EMBL/GenBank/DDBJ whole genome shotgun (WGS) entry which is preliminary data.</text>
</comment>
<evidence type="ECO:0000313" key="9">
    <source>
        <dbReference type="Proteomes" id="UP000230447"/>
    </source>
</evidence>